<dbReference type="SMART" id="SM00409">
    <property type="entry name" value="IG"/>
    <property type="match status" value="2"/>
</dbReference>
<dbReference type="InterPro" id="IPR003599">
    <property type="entry name" value="Ig_sub"/>
</dbReference>
<feature type="signal peptide" evidence="3">
    <location>
        <begin position="1"/>
        <end position="24"/>
    </location>
</feature>
<evidence type="ECO:0000256" key="1">
    <source>
        <dbReference type="SAM" id="MobiDB-lite"/>
    </source>
</evidence>
<organism evidence="5 6">
    <name type="scientific">Amphiprion ocellaris</name>
    <name type="common">Clown anemonefish</name>
    <dbReference type="NCBI Taxonomy" id="80972"/>
    <lineage>
        <taxon>Eukaryota</taxon>
        <taxon>Metazoa</taxon>
        <taxon>Chordata</taxon>
        <taxon>Craniata</taxon>
        <taxon>Vertebrata</taxon>
        <taxon>Euteleostomi</taxon>
        <taxon>Actinopterygii</taxon>
        <taxon>Neopterygii</taxon>
        <taxon>Teleostei</taxon>
        <taxon>Neoteleostei</taxon>
        <taxon>Acanthomorphata</taxon>
        <taxon>Ovalentaria</taxon>
        <taxon>Pomacentridae</taxon>
        <taxon>Amphiprion</taxon>
    </lineage>
</organism>
<evidence type="ECO:0000313" key="6">
    <source>
        <dbReference type="Proteomes" id="UP001501940"/>
    </source>
</evidence>
<reference evidence="5" key="2">
    <citation type="submission" date="2025-08" db="UniProtKB">
        <authorList>
            <consortium name="Ensembl"/>
        </authorList>
    </citation>
    <scope>IDENTIFICATION</scope>
</reference>
<dbReference type="Pfam" id="PF07686">
    <property type="entry name" value="V-set"/>
    <property type="match status" value="1"/>
</dbReference>
<keyword evidence="2" id="KW-1133">Transmembrane helix</keyword>
<dbReference type="SUPFAM" id="SSF48726">
    <property type="entry name" value="Immunoglobulin"/>
    <property type="match status" value="3"/>
</dbReference>
<dbReference type="PANTHER" id="PTHR46484:SF1">
    <property type="entry name" value="SCHWANN CELL MYELIN PROTEIN-RELATED"/>
    <property type="match status" value="1"/>
</dbReference>
<dbReference type="GeneTree" id="ENSGT01150000286924"/>
<reference evidence="5" key="3">
    <citation type="submission" date="2025-09" db="UniProtKB">
        <authorList>
            <consortium name="Ensembl"/>
        </authorList>
    </citation>
    <scope>IDENTIFICATION</scope>
</reference>
<name>A0AAQ6AKI9_AMPOC</name>
<dbReference type="Pfam" id="PF13927">
    <property type="entry name" value="Ig_3"/>
    <property type="match status" value="1"/>
</dbReference>
<feature type="domain" description="Ig-like" evidence="4">
    <location>
        <begin position="233"/>
        <end position="316"/>
    </location>
</feature>
<evidence type="ECO:0000256" key="3">
    <source>
        <dbReference type="SAM" id="SignalP"/>
    </source>
</evidence>
<evidence type="ECO:0000313" key="5">
    <source>
        <dbReference type="Ensembl" id="ENSAOCP00000077672.1"/>
    </source>
</evidence>
<feature type="region of interest" description="Disordered" evidence="1">
    <location>
        <begin position="461"/>
        <end position="480"/>
    </location>
</feature>
<dbReference type="InterPro" id="IPR007110">
    <property type="entry name" value="Ig-like_dom"/>
</dbReference>
<dbReference type="Proteomes" id="UP001501940">
    <property type="component" value="Chromosome 9"/>
</dbReference>
<dbReference type="Ensembl" id="ENSAOCT00000072749.1">
    <property type="protein sequence ID" value="ENSAOCP00000077672.1"/>
    <property type="gene ID" value="ENSAOCG00000032129.1"/>
</dbReference>
<proteinExistence type="predicted"/>
<keyword evidence="6" id="KW-1185">Reference proteome</keyword>
<accession>A0AAQ6AKI9</accession>
<dbReference type="InterPro" id="IPR013106">
    <property type="entry name" value="Ig_V-set"/>
</dbReference>
<reference evidence="5 6" key="1">
    <citation type="submission" date="2022-01" db="EMBL/GenBank/DDBJ databases">
        <title>A chromosome-scale genome assembly of the false clownfish, Amphiprion ocellaris.</title>
        <authorList>
            <person name="Ryu T."/>
        </authorList>
    </citation>
    <scope>NUCLEOTIDE SEQUENCE [LARGE SCALE GENOMIC DNA]</scope>
</reference>
<feature type="chain" id="PRO_5043893770" description="Ig-like domain-containing protein" evidence="3">
    <location>
        <begin position="25"/>
        <end position="538"/>
    </location>
</feature>
<dbReference type="AlphaFoldDB" id="A0AAQ6AKI9"/>
<evidence type="ECO:0000256" key="2">
    <source>
        <dbReference type="SAM" id="Phobius"/>
    </source>
</evidence>
<keyword evidence="2" id="KW-0812">Transmembrane</keyword>
<dbReference type="PANTHER" id="PTHR46484">
    <property type="entry name" value="SI:CH211-171H4.5-RELATED"/>
    <property type="match status" value="1"/>
</dbReference>
<protein>
    <recommendedName>
        <fullName evidence="4">Ig-like domain-containing protein</fullName>
    </recommendedName>
</protein>
<evidence type="ECO:0000259" key="4">
    <source>
        <dbReference type="PROSITE" id="PS50835"/>
    </source>
</evidence>
<keyword evidence="3" id="KW-0732">Signal</keyword>
<feature type="domain" description="Ig-like" evidence="4">
    <location>
        <begin position="138"/>
        <end position="226"/>
    </location>
</feature>
<feature type="domain" description="Ig-like" evidence="4">
    <location>
        <begin position="321"/>
        <end position="407"/>
    </location>
</feature>
<feature type="compositionally biased region" description="Polar residues" evidence="1">
    <location>
        <begin position="463"/>
        <end position="475"/>
    </location>
</feature>
<dbReference type="InterPro" id="IPR036179">
    <property type="entry name" value="Ig-like_dom_sf"/>
</dbReference>
<dbReference type="InterPro" id="IPR013783">
    <property type="entry name" value="Ig-like_fold"/>
</dbReference>
<keyword evidence="2" id="KW-0472">Membrane</keyword>
<dbReference type="Gene3D" id="2.60.40.10">
    <property type="entry name" value="Immunoglobulins"/>
    <property type="match status" value="4"/>
</dbReference>
<feature type="transmembrane region" description="Helical" evidence="2">
    <location>
        <begin position="415"/>
        <end position="438"/>
    </location>
</feature>
<dbReference type="PROSITE" id="PS50835">
    <property type="entry name" value="IG_LIKE"/>
    <property type="match status" value="3"/>
</dbReference>
<sequence length="538" mass="60483">MGTAGLLRLFSLFTGISVLQQVGSWTINVPKTVTAVEGSCVVVPCQTQPHNRVIWYQYHKIHYPVVYNGRQSHTVESQFRGRTSVLGEAAEGNCSLMIDKVRRADNHLKVYVWIDPESKTSQKFHEQIVTIYVERKTPIISVQRQIVEGDIFQANCSINYSCPSSPPSIHWKKSSSLESSTFTREVQGQWLYRETMHGLATNEIHNSKLSCSAQFRTFTTQSQEITLNILYKPVAVSLTLENKAVTEGGSIFMECDAKSNPRPHTYSWFRRKTDQTDKISSTRGRMSFHNITRDTSVSCMAHNDIGVGQSDWADVDVHYAPVILPESSCSRTENMLRCVCRAEASPNASIYWTIDGNHTLSSSFTSNSTNQTHVVSGYLWVPAEGLNNVSCTARNLLGSDTKQMSVGSWSETSSLLTWVSCLIALGVVLLIGCSIFSYRKYSRNRSQDCLGNVHEEENRYDTCQRSQVDDTQSGQKRSERNSEVDRLSCVYDNDCVEEMRRSHWAEQHGNNATAVQREGGLNPLTKGDHCDMSIYLNS</sequence>